<reference evidence="2 4" key="2">
    <citation type="journal article" date="2014" name="BMC Genomics">
        <title>An improved genome release (version Mt4.0) for the model legume Medicago truncatula.</title>
        <authorList>
            <person name="Tang H."/>
            <person name="Krishnakumar V."/>
            <person name="Bidwell S."/>
            <person name="Rosen B."/>
            <person name="Chan A."/>
            <person name="Zhou S."/>
            <person name="Gentzbittel L."/>
            <person name="Childs K.L."/>
            <person name="Yandell M."/>
            <person name="Gundlach H."/>
            <person name="Mayer K.F."/>
            <person name="Schwartz D.C."/>
            <person name="Town C.D."/>
        </authorList>
    </citation>
    <scope>GENOME REANNOTATION</scope>
    <source>
        <strain evidence="2">A17</strain>
        <strain evidence="3 4">cv. Jemalong A17</strain>
    </source>
</reference>
<feature type="transmembrane region" description="Helical" evidence="1">
    <location>
        <begin position="85"/>
        <end position="108"/>
    </location>
</feature>
<accession>A0A072TRS8</accession>
<keyword evidence="4" id="KW-1185">Reference proteome</keyword>
<dbReference type="EnsemblPlants" id="KEH20229">
    <property type="protein sequence ID" value="KEH20229"/>
    <property type="gene ID" value="MTR_8g069960"/>
</dbReference>
<evidence type="ECO:0000256" key="1">
    <source>
        <dbReference type="SAM" id="Phobius"/>
    </source>
</evidence>
<dbReference type="HOGENOM" id="CLU_1770834_0_0_1"/>
<gene>
    <name evidence="2" type="ordered locus">MTR_8g069960</name>
</gene>
<evidence type="ECO:0000313" key="3">
    <source>
        <dbReference type="EnsemblPlants" id="KEH20229"/>
    </source>
</evidence>
<dbReference type="Proteomes" id="UP000002051">
    <property type="component" value="Chromosome 8"/>
</dbReference>
<keyword evidence="1" id="KW-0472">Membrane</keyword>
<keyword evidence="1 2" id="KW-0812">Transmembrane</keyword>
<sequence>MRHPICGFSLGVTRVRWFCRLNVVHSRERTKTAYKKEELVVGITMASKVLPPSLKRIVKCDPIDVVNKSTFDDLGSRKVVTSLSFFPLFSILASLLTFTPTLFFTFSYHHLDFPYCCMIKLFRQSFYCLKHIPKIWDEFLDQEIEQL</sequence>
<evidence type="ECO:0000313" key="4">
    <source>
        <dbReference type="Proteomes" id="UP000002051"/>
    </source>
</evidence>
<dbReference type="AlphaFoldDB" id="A0A072TRS8"/>
<keyword evidence="1" id="KW-1133">Transmembrane helix</keyword>
<protein>
    <submittedName>
        <fullName evidence="2">Transmembrane protein, putative</fullName>
    </submittedName>
</protein>
<name>A0A072TRS8_MEDTR</name>
<proteinExistence type="predicted"/>
<organism evidence="2 4">
    <name type="scientific">Medicago truncatula</name>
    <name type="common">Barrel medic</name>
    <name type="synonym">Medicago tribuloides</name>
    <dbReference type="NCBI Taxonomy" id="3880"/>
    <lineage>
        <taxon>Eukaryota</taxon>
        <taxon>Viridiplantae</taxon>
        <taxon>Streptophyta</taxon>
        <taxon>Embryophyta</taxon>
        <taxon>Tracheophyta</taxon>
        <taxon>Spermatophyta</taxon>
        <taxon>Magnoliopsida</taxon>
        <taxon>eudicotyledons</taxon>
        <taxon>Gunneridae</taxon>
        <taxon>Pentapetalae</taxon>
        <taxon>rosids</taxon>
        <taxon>fabids</taxon>
        <taxon>Fabales</taxon>
        <taxon>Fabaceae</taxon>
        <taxon>Papilionoideae</taxon>
        <taxon>50 kb inversion clade</taxon>
        <taxon>NPAAA clade</taxon>
        <taxon>Hologalegina</taxon>
        <taxon>IRL clade</taxon>
        <taxon>Trifolieae</taxon>
        <taxon>Medicago</taxon>
    </lineage>
</organism>
<reference evidence="3" key="3">
    <citation type="submission" date="2015-04" db="UniProtKB">
        <authorList>
            <consortium name="EnsemblPlants"/>
        </authorList>
    </citation>
    <scope>IDENTIFICATION</scope>
    <source>
        <strain evidence="3">cv. Jemalong A17</strain>
    </source>
</reference>
<dbReference type="EMBL" id="CM001224">
    <property type="protein sequence ID" value="KEH20229.1"/>
    <property type="molecule type" value="Genomic_DNA"/>
</dbReference>
<evidence type="ECO:0000313" key="2">
    <source>
        <dbReference type="EMBL" id="KEH20229.1"/>
    </source>
</evidence>
<reference evidence="2 4" key="1">
    <citation type="journal article" date="2011" name="Nature">
        <title>The Medicago genome provides insight into the evolution of rhizobial symbioses.</title>
        <authorList>
            <person name="Young N.D."/>
            <person name="Debelle F."/>
            <person name="Oldroyd G.E."/>
            <person name="Geurts R."/>
            <person name="Cannon S.B."/>
            <person name="Udvardi M.K."/>
            <person name="Benedito V.A."/>
            <person name="Mayer K.F."/>
            <person name="Gouzy J."/>
            <person name="Schoof H."/>
            <person name="Van de Peer Y."/>
            <person name="Proost S."/>
            <person name="Cook D.R."/>
            <person name="Meyers B.C."/>
            <person name="Spannagl M."/>
            <person name="Cheung F."/>
            <person name="De Mita S."/>
            <person name="Krishnakumar V."/>
            <person name="Gundlach H."/>
            <person name="Zhou S."/>
            <person name="Mudge J."/>
            <person name="Bharti A.K."/>
            <person name="Murray J.D."/>
            <person name="Naoumkina M.A."/>
            <person name="Rosen B."/>
            <person name="Silverstein K.A."/>
            <person name="Tang H."/>
            <person name="Rombauts S."/>
            <person name="Zhao P.X."/>
            <person name="Zhou P."/>
            <person name="Barbe V."/>
            <person name="Bardou P."/>
            <person name="Bechner M."/>
            <person name="Bellec A."/>
            <person name="Berger A."/>
            <person name="Berges H."/>
            <person name="Bidwell S."/>
            <person name="Bisseling T."/>
            <person name="Choisne N."/>
            <person name="Couloux A."/>
            <person name="Denny R."/>
            <person name="Deshpande S."/>
            <person name="Dai X."/>
            <person name="Doyle J.J."/>
            <person name="Dudez A.M."/>
            <person name="Farmer A.D."/>
            <person name="Fouteau S."/>
            <person name="Franken C."/>
            <person name="Gibelin C."/>
            <person name="Gish J."/>
            <person name="Goldstein S."/>
            <person name="Gonzalez A.J."/>
            <person name="Green P.J."/>
            <person name="Hallab A."/>
            <person name="Hartog M."/>
            <person name="Hua A."/>
            <person name="Humphray S.J."/>
            <person name="Jeong D.H."/>
            <person name="Jing Y."/>
            <person name="Jocker A."/>
            <person name="Kenton S.M."/>
            <person name="Kim D.J."/>
            <person name="Klee K."/>
            <person name="Lai H."/>
            <person name="Lang C."/>
            <person name="Lin S."/>
            <person name="Macmil S.L."/>
            <person name="Magdelenat G."/>
            <person name="Matthews L."/>
            <person name="McCorrison J."/>
            <person name="Monaghan E.L."/>
            <person name="Mun J.H."/>
            <person name="Najar F.Z."/>
            <person name="Nicholson C."/>
            <person name="Noirot C."/>
            <person name="O'Bleness M."/>
            <person name="Paule C.R."/>
            <person name="Poulain J."/>
            <person name="Prion F."/>
            <person name="Qin B."/>
            <person name="Qu C."/>
            <person name="Retzel E.F."/>
            <person name="Riddle C."/>
            <person name="Sallet E."/>
            <person name="Samain S."/>
            <person name="Samson N."/>
            <person name="Sanders I."/>
            <person name="Saurat O."/>
            <person name="Scarpelli C."/>
            <person name="Schiex T."/>
            <person name="Segurens B."/>
            <person name="Severin A.J."/>
            <person name="Sherrier D.J."/>
            <person name="Shi R."/>
            <person name="Sims S."/>
            <person name="Singer S.R."/>
            <person name="Sinharoy S."/>
            <person name="Sterck L."/>
            <person name="Viollet A."/>
            <person name="Wang B.B."/>
            <person name="Wang K."/>
            <person name="Wang M."/>
            <person name="Wang X."/>
            <person name="Warfsmann J."/>
            <person name="Weissenbach J."/>
            <person name="White D.D."/>
            <person name="White J.D."/>
            <person name="Wiley G.B."/>
            <person name="Wincker P."/>
            <person name="Xing Y."/>
            <person name="Yang L."/>
            <person name="Yao Z."/>
            <person name="Ying F."/>
            <person name="Zhai J."/>
            <person name="Zhou L."/>
            <person name="Zuber A."/>
            <person name="Denarie J."/>
            <person name="Dixon R.A."/>
            <person name="May G.D."/>
            <person name="Schwartz D.C."/>
            <person name="Rogers J."/>
            <person name="Quetier F."/>
            <person name="Town C.D."/>
            <person name="Roe B.A."/>
        </authorList>
    </citation>
    <scope>NUCLEOTIDE SEQUENCE [LARGE SCALE GENOMIC DNA]</scope>
    <source>
        <strain evidence="2">A17</strain>
        <strain evidence="3 4">cv. Jemalong A17</strain>
    </source>
</reference>